<reference evidence="1 2" key="1">
    <citation type="submission" date="2022-06" db="EMBL/GenBank/DDBJ databases">
        <title>Genomic Encyclopedia of Archaeal and Bacterial Type Strains, Phase II (KMG-II): from individual species to whole genera.</title>
        <authorList>
            <person name="Goeker M."/>
        </authorList>
    </citation>
    <scope>NUCLEOTIDE SEQUENCE [LARGE SCALE GENOMIC DNA]</scope>
    <source>
        <strain evidence="1 2">DSM 45037</strain>
    </source>
</reference>
<name>A0ABT1H8Z1_9NOCA</name>
<comment type="caution">
    <text evidence="1">The sequence shown here is derived from an EMBL/GenBank/DDBJ whole genome shotgun (WGS) entry which is preliminary data.</text>
</comment>
<evidence type="ECO:0008006" key="3">
    <source>
        <dbReference type="Google" id="ProtNLM"/>
    </source>
</evidence>
<organism evidence="1 2">
    <name type="scientific">Williamsia serinedens</name>
    <dbReference type="NCBI Taxonomy" id="391736"/>
    <lineage>
        <taxon>Bacteria</taxon>
        <taxon>Bacillati</taxon>
        <taxon>Actinomycetota</taxon>
        <taxon>Actinomycetes</taxon>
        <taxon>Mycobacteriales</taxon>
        <taxon>Nocardiaceae</taxon>
        <taxon>Williamsia</taxon>
    </lineage>
</organism>
<evidence type="ECO:0000313" key="2">
    <source>
        <dbReference type="Proteomes" id="UP001205740"/>
    </source>
</evidence>
<dbReference type="EMBL" id="JAMTCG010000011">
    <property type="protein sequence ID" value="MCP2163090.1"/>
    <property type="molecule type" value="Genomic_DNA"/>
</dbReference>
<evidence type="ECO:0000313" key="1">
    <source>
        <dbReference type="EMBL" id="MCP2163090.1"/>
    </source>
</evidence>
<proteinExistence type="predicted"/>
<keyword evidence="2" id="KW-1185">Reference proteome</keyword>
<dbReference type="Proteomes" id="UP001205740">
    <property type="component" value="Unassembled WGS sequence"/>
</dbReference>
<gene>
    <name evidence="1" type="ORF">LX12_004303</name>
</gene>
<sequence>MARLPWVARYFELFAELDDRGAQVANDALDRMVESGLTPTRDDVEDLCATAAGRISFVDYLQRVQERHATDSEQR</sequence>
<protein>
    <recommendedName>
        <fullName evidence="3">Antitoxin VbhA domain-containing protein</fullName>
    </recommendedName>
</protein>
<accession>A0ABT1H8Z1</accession>